<dbReference type="SUPFAM" id="SSF50156">
    <property type="entry name" value="PDZ domain-like"/>
    <property type="match status" value="2"/>
</dbReference>
<dbReference type="EMBL" id="CAJFCW020000004">
    <property type="protein sequence ID" value="CAG9113922.1"/>
    <property type="molecule type" value="Genomic_DNA"/>
</dbReference>
<accession>A0A811KYS4</accession>
<evidence type="ECO:0000259" key="2">
    <source>
        <dbReference type="PROSITE" id="PS50106"/>
    </source>
</evidence>
<dbReference type="PANTHER" id="PTHR31327">
    <property type="entry name" value="SPERM MEIOSIS PDZ DOMAIN CONTAINING PROTEINS-RELATED"/>
    <property type="match status" value="1"/>
</dbReference>
<dbReference type="Proteomes" id="UP000614601">
    <property type="component" value="Unassembled WGS sequence"/>
</dbReference>
<feature type="domain" description="PDZ" evidence="2">
    <location>
        <begin position="18"/>
        <end position="70"/>
    </location>
</feature>
<feature type="region of interest" description="Disordered" evidence="1">
    <location>
        <begin position="316"/>
        <end position="339"/>
    </location>
</feature>
<feature type="compositionally biased region" description="Polar residues" evidence="1">
    <location>
        <begin position="232"/>
        <end position="245"/>
    </location>
</feature>
<dbReference type="PROSITE" id="PS50106">
    <property type="entry name" value="PDZ"/>
    <property type="match status" value="2"/>
</dbReference>
<feature type="compositionally biased region" description="Basic and acidic residues" evidence="1">
    <location>
        <begin position="212"/>
        <end position="231"/>
    </location>
</feature>
<dbReference type="InterPro" id="IPR001478">
    <property type="entry name" value="PDZ"/>
</dbReference>
<feature type="region of interest" description="Disordered" evidence="1">
    <location>
        <begin position="192"/>
        <end position="245"/>
    </location>
</feature>
<dbReference type="AlphaFoldDB" id="A0A811KYS4"/>
<dbReference type="InterPro" id="IPR040264">
    <property type="entry name" value="T15H9.4-like"/>
</dbReference>
<dbReference type="OrthoDB" id="5852987at2759"/>
<dbReference type="PANTHER" id="PTHR31327:SF5">
    <property type="entry name" value="PDZ DOMAIN-CONTAINING PROTEIN"/>
    <property type="match status" value="1"/>
</dbReference>
<evidence type="ECO:0000313" key="3">
    <source>
        <dbReference type="EMBL" id="CAD5220594.1"/>
    </source>
</evidence>
<feature type="domain" description="PDZ" evidence="2">
    <location>
        <begin position="111"/>
        <end position="166"/>
    </location>
</feature>
<sequence length="339" mass="36978">MNSPKSPRNEDHHWVEQTIEVELGQRVSVGVMLSNEVPPKVTKLMPSSSFLGRLFVGDKILSINGQPIKNFQEMFILCKTGKVTIKLCRDEYCMVKINPLPAPKPGFEAYDLDMKWGLGGMPIGILVYHDSQQQAIVSMIEDGSLASNSLRPGDVLVAVNDAKIEGKDAAKKAILDSVNATNRVKLTIHRQIERDVPSLLQPPPASPGNKPAEPDTKTDKTSNDKTDKTDRSQVLTADTKSDTNRSAIKSVTASVVKPPRPKPKGLPMFDLLLPADVLAIMAANKDFYKNPNPNPPILKNASAPPGAARIDLNGKVEENQIEFEPGPKALRKTPKRVGS</sequence>
<protein>
    <recommendedName>
        <fullName evidence="2">PDZ domain-containing protein</fullName>
    </recommendedName>
</protein>
<dbReference type="EMBL" id="CAJFDH010000004">
    <property type="protein sequence ID" value="CAD5220594.1"/>
    <property type="molecule type" value="Genomic_DNA"/>
</dbReference>
<dbReference type="InterPro" id="IPR036034">
    <property type="entry name" value="PDZ_sf"/>
</dbReference>
<dbReference type="Pfam" id="PF00595">
    <property type="entry name" value="PDZ"/>
    <property type="match status" value="2"/>
</dbReference>
<proteinExistence type="predicted"/>
<gene>
    <name evidence="3" type="ORF">BOKJ2_LOCUS9022</name>
</gene>
<keyword evidence="4" id="KW-1185">Reference proteome</keyword>
<dbReference type="Gene3D" id="2.30.42.10">
    <property type="match status" value="2"/>
</dbReference>
<evidence type="ECO:0000313" key="4">
    <source>
        <dbReference type="Proteomes" id="UP000614601"/>
    </source>
</evidence>
<dbReference type="Proteomes" id="UP000783686">
    <property type="component" value="Unassembled WGS sequence"/>
</dbReference>
<name>A0A811KYS4_9BILA</name>
<comment type="caution">
    <text evidence="3">The sequence shown here is derived from an EMBL/GenBank/DDBJ whole genome shotgun (WGS) entry which is preliminary data.</text>
</comment>
<dbReference type="SMART" id="SM00228">
    <property type="entry name" value="PDZ"/>
    <property type="match status" value="2"/>
</dbReference>
<organism evidence="3 4">
    <name type="scientific">Bursaphelenchus okinawaensis</name>
    <dbReference type="NCBI Taxonomy" id="465554"/>
    <lineage>
        <taxon>Eukaryota</taxon>
        <taxon>Metazoa</taxon>
        <taxon>Ecdysozoa</taxon>
        <taxon>Nematoda</taxon>
        <taxon>Chromadorea</taxon>
        <taxon>Rhabditida</taxon>
        <taxon>Tylenchina</taxon>
        <taxon>Tylenchomorpha</taxon>
        <taxon>Aphelenchoidea</taxon>
        <taxon>Aphelenchoididae</taxon>
        <taxon>Bursaphelenchus</taxon>
    </lineage>
</organism>
<reference evidence="3" key="1">
    <citation type="submission" date="2020-09" db="EMBL/GenBank/DDBJ databases">
        <authorList>
            <person name="Kikuchi T."/>
        </authorList>
    </citation>
    <scope>NUCLEOTIDE SEQUENCE</scope>
    <source>
        <strain evidence="3">SH1</strain>
    </source>
</reference>
<feature type="compositionally biased region" description="Basic residues" evidence="1">
    <location>
        <begin position="329"/>
        <end position="339"/>
    </location>
</feature>
<evidence type="ECO:0000256" key="1">
    <source>
        <dbReference type="SAM" id="MobiDB-lite"/>
    </source>
</evidence>